<organism evidence="1 2">
    <name type="scientific">Gossypium gossypioides</name>
    <name type="common">Mexican cotton</name>
    <name type="synonym">Selera gossypioides</name>
    <dbReference type="NCBI Taxonomy" id="34282"/>
    <lineage>
        <taxon>Eukaryota</taxon>
        <taxon>Viridiplantae</taxon>
        <taxon>Streptophyta</taxon>
        <taxon>Embryophyta</taxon>
        <taxon>Tracheophyta</taxon>
        <taxon>Spermatophyta</taxon>
        <taxon>Magnoliopsida</taxon>
        <taxon>eudicotyledons</taxon>
        <taxon>Gunneridae</taxon>
        <taxon>Pentapetalae</taxon>
        <taxon>rosids</taxon>
        <taxon>malvids</taxon>
        <taxon>Malvales</taxon>
        <taxon>Malvaceae</taxon>
        <taxon>Malvoideae</taxon>
        <taxon>Gossypium</taxon>
    </lineage>
</organism>
<comment type="caution">
    <text evidence="1">The sequence shown here is derived from an EMBL/GenBank/DDBJ whole genome shotgun (WGS) entry which is preliminary data.</text>
</comment>
<dbReference type="AlphaFoldDB" id="A0A7J9C5M1"/>
<sequence length="90" mass="10870">MAKEKLNREAMYQILKSLWFTKDEVSFVALNEDVILEKFENIEVRSRILNLMPWFFNQCLFAMLPFIKGQELDGYDFNITPFWIRIFNIP</sequence>
<name>A0A7J9C5M1_GOSGO</name>
<accession>A0A7J9C5M1</accession>
<evidence type="ECO:0000313" key="2">
    <source>
        <dbReference type="Proteomes" id="UP000593579"/>
    </source>
</evidence>
<dbReference type="EMBL" id="JABEZY010000008">
    <property type="protein sequence ID" value="MBA0743545.1"/>
    <property type="molecule type" value="Genomic_DNA"/>
</dbReference>
<proteinExistence type="predicted"/>
<dbReference type="Proteomes" id="UP000593579">
    <property type="component" value="Unassembled WGS sequence"/>
</dbReference>
<evidence type="ECO:0000313" key="1">
    <source>
        <dbReference type="EMBL" id="MBA0743545.1"/>
    </source>
</evidence>
<gene>
    <name evidence="1" type="ORF">Gogos_006211</name>
</gene>
<keyword evidence="2" id="KW-1185">Reference proteome</keyword>
<evidence type="ECO:0008006" key="3">
    <source>
        <dbReference type="Google" id="ProtNLM"/>
    </source>
</evidence>
<protein>
    <recommendedName>
        <fullName evidence="3">DUF4283 domain-containing protein</fullName>
    </recommendedName>
</protein>
<dbReference type="OrthoDB" id="960225at2759"/>
<reference evidence="1 2" key="1">
    <citation type="journal article" date="2019" name="Genome Biol. Evol.">
        <title>Insights into the evolution of the New World diploid cottons (Gossypium, subgenus Houzingenia) based on genome sequencing.</title>
        <authorList>
            <person name="Grover C.E."/>
            <person name="Arick M.A. 2nd"/>
            <person name="Thrash A."/>
            <person name="Conover J.L."/>
            <person name="Sanders W.S."/>
            <person name="Peterson D.G."/>
            <person name="Frelichowski J.E."/>
            <person name="Scheffler J.A."/>
            <person name="Scheffler B.E."/>
            <person name="Wendel J.F."/>
        </authorList>
    </citation>
    <scope>NUCLEOTIDE SEQUENCE [LARGE SCALE GENOMIC DNA]</scope>
    <source>
        <strain evidence="1">5</strain>
        <tissue evidence="1">Leaf</tissue>
    </source>
</reference>